<evidence type="ECO:0000313" key="2">
    <source>
        <dbReference type="EMBL" id="PWB07091.1"/>
    </source>
</evidence>
<accession>A0A2V1IRC4</accession>
<dbReference type="AlphaFoldDB" id="A0A2V1IRC4"/>
<comment type="caution">
    <text evidence="2">The sequence shown here is derived from an EMBL/GenBank/DDBJ whole genome shotgun (WGS) entry which is preliminary data.</text>
</comment>
<dbReference type="InterPro" id="IPR042278">
    <property type="entry name" value="Mfa-like_1_N"/>
</dbReference>
<dbReference type="Gene3D" id="2.60.40.2620">
    <property type="entry name" value="Fimbrillin-like"/>
    <property type="match status" value="1"/>
</dbReference>
<dbReference type="CDD" id="cd13120">
    <property type="entry name" value="BF2867_like_N"/>
    <property type="match status" value="1"/>
</dbReference>
<feature type="signal peptide" evidence="1">
    <location>
        <begin position="1"/>
        <end position="25"/>
    </location>
</feature>
<proteinExistence type="predicted"/>
<name>A0A2V1IRC4_9BACT</name>
<evidence type="ECO:0000313" key="3">
    <source>
        <dbReference type="Proteomes" id="UP000244925"/>
    </source>
</evidence>
<dbReference type="Proteomes" id="UP000244925">
    <property type="component" value="Unassembled WGS sequence"/>
</dbReference>
<protein>
    <submittedName>
        <fullName evidence="2">Fimbrillin family protein</fullName>
    </submittedName>
</protein>
<organism evidence="2 3">
    <name type="scientific">Paramuribaculum intestinale</name>
    <dbReference type="NCBI Taxonomy" id="2094151"/>
    <lineage>
        <taxon>Bacteria</taxon>
        <taxon>Pseudomonadati</taxon>
        <taxon>Bacteroidota</taxon>
        <taxon>Bacteroidia</taxon>
        <taxon>Bacteroidales</taxon>
        <taxon>Muribaculaceae</taxon>
        <taxon>Paramuribaculum</taxon>
    </lineage>
</organism>
<dbReference type="RefSeq" id="WP_107036309.1">
    <property type="nucleotide sequence ID" value="NZ_CAONGC010000027.1"/>
</dbReference>
<keyword evidence="1" id="KW-0732">Signal</keyword>
<dbReference type="InterPro" id="IPR025049">
    <property type="entry name" value="Mfa-like_1"/>
</dbReference>
<keyword evidence="3" id="KW-1185">Reference proteome</keyword>
<feature type="chain" id="PRO_5015901931" evidence="1">
    <location>
        <begin position="26"/>
        <end position="347"/>
    </location>
</feature>
<reference evidence="3" key="1">
    <citation type="submission" date="2018-02" db="EMBL/GenBank/DDBJ databases">
        <authorList>
            <person name="Clavel T."/>
            <person name="Strowig T."/>
        </authorList>
    </citation>
    <scope>NUCLEOTIDE SEQUENCE [LARGE SCALE GENOMIC DNA]</scope>
    <source>
        <strain evidence="3">DSM 100764</strain>
    </source>
</reference>
<evidence type="ECO:0000256" key="1">
    <source>
        <dbReference type="SAM" id="SignalP"/>
    </source>
</evidence>
<dbReference type="Pfam" id="PF13149">
    <property type="entry name" value="Mfa_like_1"/>
    <property type="match status" value="1"/>
</dbReference>
<dbReference type="EMBL" id="PUBV01000016">
    <property type="protein sequence ID" value="PWB07091.1"/>
    <property type="molecule type" value="Genomic_DNA"/>
</dbReference>
<dbReference type="PROSITE" id="PS51257">
    <property type="entry name" value="PROKAR_LIPOPROTEIN"/>
    <property type="match status" value="1"/>
</dbReference>
<sequence>MKHILSLLKPSAIAIAALVATTACSNDDESDNIMDQDAIRFAPVAHNESRSEPITTNTLSDFHVYAFTDGKLYMENVEVVKNSSNVWTYSPVAHWPQNSVNFYAYAPGEWLTGIQTSLQSVSLTNDGTQDLIYAVTMNQTKGSSAVKLYFHHALARVQTKLLSSNTNLDVNVKNVTLQNIMSKAEFTFPQSTTSENGTSAGTWNNASTPVDYTLYQDATGLSLSTTATLASNSNDGYMLPQDLAELTSTGGTYSGSLIKVECVIRSTATGDVLWPNANTPAQQKLTAADGTVTGLLYYPLSNTAADLTHWRNDTNYIYVIDIDEAEGLDAIEFDPEVKVYLEQEQQI</sequence>
<gene>
    <name evidence="2" type="ORF">C5O25_08475</name>
</gene>